<proteinExistence type="predicted"/>
<dbReference type="PANTHER" id="PTHR23303:SF14">
    <property type="entry name" value="BOS COMPLEX SUBUNIT NOMO1-RELATED"/>
    <property type="match status" value="1"/>
</dbReference>
<reference evidence="12" key="1">
    <citation type="submission" date="2021-01" db="UniProtKB">
        <authorList>
            <consortium name="EnsemblMetazoa"/>
        </authorList>
    </citation>
    <scope>IDENTIFICATION</scope>
</reference>
<dbReference type="InParanoid" id="A0A7M7KTZ5"/>
<feature type="domain" description="NOMO second beta-sandwich" evidence="11">
    <location>
        <begin position="124"/>
        <end position="199"/>
    </location>
</feature>
<feature type="chain" id="PRO_5029491114" description="Nodal modulator 1" evidence="8">
    <location>
        <begin position="31"/>
        <end position="1178"/>
    </location>
</feature>
<evidence type="ECO:0008006" key="14">
    <source>
        <dbReference type="Google" id="ProtNLM"/>
    </source>
</evidence>
<keyword evidence="5" id="KW-1133">Transmembrane helix</keyword>
<keyword evidence="6" id="KW-0472">Membrane</keyword>
<dbReference type="Pfam" id="PF22902">
    <property type="entry name" value="NOMO1-like_9th"/>
    <property type="match status" value="1"/>
</dbReference>
<dbReference type="GO" id="GO:0005789">
    <property type="term" value="C:endoplasmic reticulum membrane"/>
    <property type="evidence" value="ECO:0007669"/>
    <property type="project" value="UniProtKB-SubCell"/>
</dbReference>
<evidence type="ECO:0000256" key="4">
    <source>
        <dbReference type="ARBA" id="ARBA00022824"/>
    </source>
</evidence>
<dbReference type="FunCoup" id="A0A7M7KTZ5">
    <property type="interactions" value="1803"/>
</dbReference>
<feature type="region of interest" description="Disordered" evidence="7">
    <location>
        <begin position="1065"/>
        <end position="1094"/>
    </location>
</feature>
<accession>A0A7M7KTZ5</accession>
<evidence type="ECO:0000259" key="9">
    <source>
        <dbReference type="Pfam" id="PF22898"/>
    </source>
</evidence>
<dbReference type="Proteomes" id="UP000594260">
    <property type="component" value="Unplaced"/>
</dbReference>
<dbReference type="GO" id="GO:0030246">
    <property type="term" value="F:carbohydrate binding"/>
    <property type="evidence" value="ECO:0007669"/>
    <property type="project" value="InterPro"/>
</dbReference>
<dbReference type="Pfam" id="PF22898">
    <property type="entry name" value="NOMO1-like_1st"/>
    <property type="match status" value="1"/>
</dbReference>
<dbReference type="OrthoDB" id="10263633at2759"/>
<comment type="subcellular location">
    <subcellularLocation>
        <location evidence="1">Endoplasmic reticulum membrane</location>
        <topology evidence="1">Single-pass type I membrane protein</topology>
    </subcellularLocation>
</comment>
<evidence type="ECO:0000313" key="13">
    <source>
        <dbReference type="Proteomes" id="UP000594260"/>
    </source>
</evidence>
<dbReference type="SUPFAM" id="SSF49452">
    <property type="entry name" value="Starch-binding domain-like"/>
    <property type="match status" value="3"/>
</dbReference>
<evidence type="ECO:0000256" key="6">
    <source>
        <dbReference type="ARBA" id="ARBA00023136"/>
    </source>
</evidence>
<keyword evidence="2" id="KW-0812">Transmembrane</keyword>
<dbReference type="InterPro" id="IPR013783">
    <property type="entry name" value="Ig-like_fold"/>
</dbReference>
<evidence type="ECO:0000256" key="5">
    <source>
        <dbReference type="ARBA" id="ARBA00022989"/>
    </source>
</evidence>
<dbReference type="InterPro" id="IPR051417">
    <property type="entry name" value="SDr/BOS_complex"/>
</dbReference>
<organism evidence="12 13">
    <name type="scientific">Varroa destructor</name>
    <name type="common">Honeybee mite</name>
    <dbReference type="NCBI Taxonomy" id="109461"/>
    <lineage>
        <taxon>Eukaryota</taxon>
        <taxon>Metazoa</taxon>
        <taxon>Ecdysozoa</taxon>
        <taxon>Arthropoda</taxon>
        <taxon>Chelicerata</taxon>
        <taxon>Arachnida</taxon>
        <taxon>Acari</taxon>
        <taxon>Parasitiformes</taxon>
        <taxon>Mesostigmata</taxon>
        <taxon>Gamasina</taxon>
        <taxon>Dermanyssoidea</taxon>
        <taxon>Varroidae</taxon>
        <taxon>Varroa</taxon>
    </lineage>
</organism>
<protein>
    <recommendedName>
        <fullName evidence="14">Nodal modulator 1</fullName>
    </recommendedName>
</protein>
<keyword evidence="13" id="KW-1185">Reference proteome</keyword>
<sequence length="1178" mass="126749">MACADAKAAVAYKTVLLGLLAAASIIAADSDDITTCGGYIRSSVPIPYQNIKIKLLTRAGNMKAEAEGAPNSGYFLLPAYDRGHFQLCIEGPPGWTFDPPAVDIHLDSSKADPCSKGQDIDFTFKGFSIIGKVVSAGSLEGPEGVPVTLLGNGSRKTVLTQKGGNYAFSAVMPGAYKLEFHGHSVEVKVTNNNFVADNSTTFVIEGYTIEGSFKFADSPPTSAWAVLAVAGSADDATAAGVCCGRSPTPNRQLPKAAGFTMPAGFRVACVAKVDIANRGTFEFPCVKSTTSFFSYSVIPVAITASDQAMDVEPDHLKVELAHGDLRLDPFEVTGFPVDGQLEDAGPGVEIQVAETGFETVSDTAGRFRLLGLRSGQYTLLLKKRGFQFDPRKVTISVDHAVLLPIRPDRFEVCGEALVADSIEMHIIGKKSTSTNSVTKTFSDLSSGRFCAMLPRGDYVLRPVGHVRLSPTEVSFSIPEAAGKRFVFSQFQAVIQGRISCIGGICGGVRVELRAGLNVQGKTTADSDGRFILNGVDPGTYELCVSHPGLCFEKECQGITIVDKNLNDVLFAQKGFVLKLDSSHSTELQIAGRVLQVKSGLSKHCVVETKITPLTPLGCHRFAQASGLQFKPGSEETVKLVAESHRLKVNIFTKIVVNDLKLVTKDDDEVSTVQVQEVKENDSKMSTGQAGSPRYLYTAEMYYPAGKKLVLEASSASLLFRPSQIVVRMPNDCHSIDLVGKTGIFIQGSVKPAIAGVEVVVMAEGTLPSDAVRVMTDVNGSYRAGPLESARYTIEGHKEGYAFERVGDSNDLSGIKFSRVDIVVLQSGTNEPLAGALVSVTGGQDYRNNSRTGAQGELSLIKLSPGSYYIRVMMKEYKFEPVSSMIQVTENSEQRVEILGKKVAYSVKGRVTSITGEAESDVELEAISEACDRHEEDATSDENGRYRIRGLRENCVYKLQLKQSDPDIPEGSRRFERTLPAIREVQVGREDQTIDVIVVRPQRSTQLSVTVDANPALLPSLRVVISTAGRQLHNLQAAQFVVVPGELLRDGEDYLVELQHVSGASLTANDSRSGSGQSNTTITTSGRSNPSTSATVRADRAYRHVELRCNVSPVGAANDGQLPGVGPDTTAPPTPFVAVFSVSVALAIIFRNDIADFIHRRQQDIPNAGGDRRSKNKMR</sequence>
<dbReference type="InterPro" id="IPR008969">
    <property type="entry name" value="CarboxyPept-like_regulatory"/>
</dbReference>
<dbReference type="InterPro" id="IPR055074">
    <property type="entry name" value="NOMO1-3_2nd"/>
</dbReference>
<evidence type="ECO:0000313" key="12">
    <source>
        <dbReference type="EnsemblMetazoa" id="XP_022665830"/>
    </source>
</evidence>
<dbReference type="Gene3D" id="2.60.40.10">
    <property type="entry name" value="Immunoglobulins"/>
    <property type="match status" value="1"/>
</dbReference>
<evidence type="ECO:0000256" key="7">
    <source>
        <dbReference type="SAM" id="MobiDB-lite"/>
    </source>
</evidence>
<evidence type="ECO:0000256" key="2">
    <source>
        <dbReference type="ARBA" id="ARBA00022692"/>
    </source>
</evidence>
<dbReference type="AlphaFoldDB" id="A0A7M7KTZ5"/>
<evidence type="ECO:0000256" key="8">
    <source>
        <dbReference type="SAM" id="SignalP"/>
    </source>
</evidence>
<dbReference type="OMA" id="FVFKGFG"/>
<keyword evidence="3 8" id="KW-0732">Signal</keyword>
<dbReference type="KEGG" id="vde:111252359"/>
<dbReference type="EnsemblMetazoa" id="XM_022810095">
    <property type="protein sequence ID" value="XP_022665830"/>
    <property type="gene ID" value="LOC111252359"/>
</dbReference>
<dbReference type="InterPro" id="IPR013784">
    <property type="entry name" value="Carb-bd-like_fold"/>
</dbReference>
<dbReference type="InterPro" id="IPR055073">
    <property type="entry name" value="NOMO1-like_9th"/>
</dbReference>
<dbReference type="Gene3D" id="2.60.40.1120">
    <property type="entry name" value="Carboxypeptidase-like, regulatory domain"/>
    <property type="match status" value="3"/>
</dbReference>
<feature type="domain" description="NOMO-like N-terminal beta-sandwich" evidence="9">
    <location>
        <begin position="38"/>
        <end position="122"/>
    </location>
</feature>
<feature type="domain" description="NOMO-like ninth beta-sandwich" evidence="10">
    <location>
        <begin position="742"/>
        <end position="807"/>
    </location>
</feature>
<dbReference type="GeneID" id="111252359"/>
<feature type="signal peptide" evidence="8">
    <location>
        <begin position="1"/>
        <end position="30"/>
    </location>
</feature>
<name>A0A7M7KTZ5_VARDE</name>
<dbReference type="SUPFAM" id="SSF49464">
    <property type="entry name" value="Carboxypeptidase regulatory domain-like"/>
    <property type="match status" value="1"/>
</dbReference>
<dbReference type="RefSeq" id="XP_022665830.1">
    <property type="nucleotide sequence ID" value="XM_022810095.1"/>
</dbReference>
<evidence type="ECO:0000256" key="3">
    <source>
        <dbReference type="ARBA" id="ARBA00022729"/>
    </source>
</evidence>
<evidence type="ECO:0000256" key="1">
    <source>
        <dbReference type="ARBA" id="ARBA00004115"/>
    </source>
</evidence>
<dbReference type="InterPro" id="IPR055075">
    <property type="entry name" value="NOMO-like_N"/>
</dbReference>
<dbReference type="Pfam" id="PF22904">
    <property type="entry name" value="NOMO1-like_2nd"/>
    <property type="match status" value="1"/>
</dbReference>
<dbReference type="PANTHER" id="PTHR23303">
    <property type="entry name" value="CARBOXYPEPTIDASE REGULATORY REGION-CONTAINING"/>
    <property type="match status" value="1"/>
</dbReference>
<keyword evidence="4" id="KW-0256">Endoplasmic reticulum</keyword>
<evidence type="ECO:0000259" key="11">
    <source>
        <dbReference type="Pfam" id="PF22904"/>
    </source>
</evidence>
<evidence type="ECO:0000259" key="10">
    <source>
        <dbReference type="Pfam" id="PF22902"/>
    </source>
</evidence>